<name>A0A383W606_TETOB</name>
<gene>
    <name evidence="2" type="ORF">BQ4739_LOCUS13020</name>
</gene>
<dbReference type="Proteomes" id="UP000256970">
    <property type="component" value="Unassembled WGS sequence"/>
</dbReference>
<evidence type="ECO:0000256" key="1">
    <source>
        <dbReference type="SAM" id="MobiDB-lite"/>
    </source>
</evidence>
<proteinExistence type="predicted"/>
<reference evidence="2 3" key="1">
    <citation type="submission" date="2016-10" db="EMBL/GenBank/DDBJ databases">
        <authorList>
            <person name="Cai Z."/>
        </authorList>
    </citation>
    <scope>NUCLEOTIDE SEQUENCE [LARGE SCALE GENOMIC DNA]</scope>
</reference>
<protein>
    <submittedName>
        <fullName evidence="2">Uncharacterized protein</fullName>
    </submittedName>
</protein>
<feature type="region of interest" description="Disordered" evidence="1">
    <location>
        <begin position="532"/>
        <end position="553"/>
    </location>
</feature>
<keyword evidence="3" id="KW-1185">Reference proteome</keyword>
<organism evidence="2 3">
    <name type="scientific">Tetradesmus obliquus</name>
    <name type="common">Green alga</name>
    <name type="synonym">Acutodesmus obliquus</name>
    <dbReference type="NCBI Taxonomy" id="3088"/>
    <lineage>
        <taxon>Eukaryota</taxon>
        <taxon>Viridiplantae</taxon>
        <taxon>Chlorophyta</taxon>
        <taxon>core chlorophytes</taxon>
        <taxon>Chlorophyceae</taxon>
        <taxon>CS clade</taxon>
        <taxon>Sphaeropleales</taxon>
        <taxon>Scenedesmaceae</taxon>
        <taxon>Tetradesmus</taxon>
    </lineage>
</organism>
<sequence>MWFGSCLRAFKFSAVEAQKDIAEDIKFFGHQQGVAGAYCFTMKAAVFAVAACLLVGSAFATLGDNGMTTYTGRKRAENSLVFGNQLVIDNAMAATFDLTEQMLTGTYTAHKNDPATEKKVVELECTNSIAPPPLNWHMWCPGKDAVVKGWTDKSGAAHRSITLRPQANMTSTMATWFITTHVLGLMPPVVEFQGNKYYYYHLWHPLDHVEAAWSLGPAVPIIQKGPPLYTLIHERYRNPEGFKGSRHYETNGWFYVADSIMNLARNRYVITMPLLGLPTWTMIIEFNDTPEGMVVDIEVVAGIPSKGYDERNPTDGYLMAAGMNEVLTAPLLAKQKDSPDWQDSINAITRHAIEEFSNLQFFVPTLYNKYTALGKAGINWIPTLGTWCQFNNKTASDMETVSFYNALAALAAKQTNLANTTYGQAVSTMVDNGREMFKYSTNVAEKVTEAKSQATYVPVSNAITKAAYDANAANGAHPEQDITMQGLIKAVSDAVSSGSASGAASAGASSGAAAAATSSSGDTTRITIRFGKGADSASSSSSSSSSKAASSGSGSGWFRGLFNGGRRMFM</sequence>
<evidence type="ECO:0000313" key="2">
    <source>
        <dbReference type="EMBL" id="SZX72881.1"/>
    </source>
</evidence>
<feature type="compositionally biased region" description="Low complexity" evidence="1">
    <location>
        <begin position="532"/>
        <end position="552"/>
    </location>
</feature>
<dbReference type="AlphaFoldDB" id="A0A383W606"/>
<evidence type="ECO:0000313" key="3">
    <source>
        <dbReference type="Proteomes" id="UP000256970"/>
    </source>
</evidence>
<dbReference type="EMBL" id="FNXT01001171">
    <property type="protein sequence ID" value="SZX72881.1"/>
    <property type="molecule type" value="Genomic_DNA"/>
</dbReference>
<accession>A0A383W606</accession>